<sequence length="199" mass="21871">MSSLPDAPATHRNREPILTQLDKYLTAPSTVLEIGSGTGQHAVHFASHLPHVTWIPTELSANLSGVEAWRQQSGLANLMESLVLDVSQPWPEGLAVDHIFTANTTHIMPSDAVERLFQGAGRQLPAKGYLFLYGPFKYDGQFTSASNAAFDLQLRQRAAHQGIRDIEQLIAWAGDAGMLLVADHTMPANNQFLVFQRTE</sequence>
<evidence type="ECO:0000313" key="2">
    <source>
        <dbReference type="Proteomes" id="UP001500604"/>
    </source>
</evidence>
<keyword evidence="2" id="KW-1185">Reference proteome</keyword>
<gene>
    <name evidence="1" type="ORF">GCM10023116_17860</name>
</gene>
<name>A0ABP8V0V7_9GAMM</name>
<dbReference type="InterPro" id="IPR029063">
    <property type="entry name" value="SAM-dependent_MTases_sf"/>
</dbReference>
<accession>A0ABP8V0V7</accession>
<dbReference type="Gene3D" id="3.40.50.150">
    <property type="entry name" value="Vaccinia Virus protein VP39"/>
    <property type="match status" value="1"/>
</dbReference>
<evidence type="ECO:0000313" key="1">
    <source>
        <dbReference type="EMBL" id="GAA4649512.1"/>
    </source>
</evidence>
<reference evidence="2" key="1">
    <citation type="journal article" date="2019" name="Int. J. Syst. Evol. Microbiol.">
        <title>The Global Catalogue of Microorganisms (GCM) 10K type strain sequencing project: providing services to taxonomists for standard genome sequencing and annotation.</title>
        <authorList>
            <consortium name="The Broad Institute Genomics Platform"/>
            <consortium name="The Broad Institute Genome Sequencing Center for Infectious Disease"/>
            <person name="Wu L."/>
            <person name="Ma J."/>
        </authorList>
    </citation>
    <scope>NUCLEOTIDE SEQUENCE [LARGE SCALE GENOMIC DNA]</scope>
    <source>
        <strain evidence="2">JCM 17805</strain>
    </source>
</reference>
<dbReference type="SUPFAM" id="SSF53335">
    <property type="entry name" value="S-adenosyl-L-methionine-dependent methyltransferases"/>
    <property type="match status" value="1"/>
</dbReference>
<dbReference type="Proteomes" id="UP001500604">
    <property type="component" value="Unassembled WGS sequence"/>
</dbReference>
<dbReference type="InterPro" id="IPR010342">
    <property type="entry name" value="DUF938"/>
</dbReference>
<organism evidence="1 2">
    <name type="scientific">Kistimonas scapharcae</name>
    <dbReference type="NCBI Taxonomy" id="1036133"/>
    <lineage>
        <taxon>Bacteria</taxon>
        <taxon>Pseudomonadati</taxon>
        <taxon>Pseudomonadota</taxon>
        <taxon>Gammaproteobacteria</taxon>
        <taxon>Oceanospirillales</taxon>
        <taxon>Endozoicomonadaceae</taxon>
        <taxon>Kistimonas</taxon>
    </lineage>
</organism>
<dbReference type="PANTHER" id="PTHR20974">
    <property type="entry name" value="UPF0585 PROTEIN CG18661"/>
    <property type="match status" value="1"/>
</dbReference>
<dbReference type="RefSeq" id="WP_345195380.1">
    <property type="nucleotide sequence ID" value="NZ_BAABFL010000135.1"/>
</dbReference>
<dbReference type="EMBL" id="BAABFL010000135">
    <property type="protein sequence ID" value="GAA4649512.1"/>
    <property type="molecule type" value="Genomic_DNA"/>
</dbReference>
<protein>
    <submittedName>
        <fullName evidence="1">DUF938 domain-containing protein</fullName>
    </submittedName>
</protein>
<dbReference type="PANTHER" id="PTHR20974:SF0">
    <property type="entry name" value="UPF0585 PROTEIN CG18661"/>
    <property type="match status" value="1"/>
</dbReference>
<comment type="caution">
    <text evidence="1">The sequence shown here is derived from an EMBL/GenBank/DDBJ whole genome shotgun (WGS) entry which is preliminary data.</text>
</comment>
<proteinExistence type="predicted"/>
<dbReference type="Pfam" id="PF06080">
    <property type="entry name" value="DUF938"/>
    <property type="match status" value="1"/>
</dbReference>